<evidence type="ECO:0000313" key="3">
    <source>
        <dbReference type="Proteomes" id="UP000325529"/>
    </source>
</evidence>
<protein>
    <recommendedName>
        <fullName evidence="4">Secreted protein</fullName>
    </recommendedName>
</protein>
<accession>A0A5J6GGB1</accession>
<proteinExistence type="predicted"/>
<dbReference type="EMBL" id="CP023699">
    <property type="protein sequence ID" value="QEU92935.1"/>
    <property type="molecule type" value="Genomic_DNA"/>
</dbReference>
<dbReference type="RefSeq" id="WP_063806005.1">
    <property type="nucleotide sequence ID" value="NZ_CP023699.1"/>
</dbReference>
<organism evidence="2 3">
    <name type="scientific">Streptomyces kanamyceticus</name>
    <dbReference type="NCBI Taxonomy" id="1967"/>
    <lineage>
        <taxon>Bacteria</taxon>
        <taxon>Bacillati</taxon>
        <taxon>Actinomycetota</taxon>
        <taxon>Actinomycetes</taxon>
        <taxon>Kitasatosporales</taxon>
        <taxon>Streptomycetaceae</taxon>
        <taxon>Streptomyces</taxon>
    </lineage>
</organism>
<dbReference type="OrthoDB" id="4232091at2"/>
<keyword evidence="3" id="KW-1185">Reference proteome</keyword>
<dbReference type="Proteomes" id="UP000325529">
    <property type="component" value="Chromosome"/>
</dbReference>
<gene>
    <name evidence="2" type="ORF">CP970_20285</name>
</gene>
<keyword evidence="1" id="KW-0732">Signal</keyword>
<evidence type="ECO:0000256" key="1">
    <source>
        <dbReference type="SAM" id="SignalP"/>
    </source>
</evidence>
<feature type="chain" id="PRO_5038487618" description="Secreted protein" evidence="1">
    <location>
        <begin position="28"/>
        <end position="142"/>
    </location>
</feature>
<name>A0A5J6GGB1_STRKN</name>
<evidence type="ECO:0008006" key="4">
    <source>
        <dbReference type="Google" id="ProtNLM"/>
    </source>
</evidence>
<dbReference type="AlphaFoldDB" id="A0A5J6GGB1"/>
<dbReference type="KEGG" id="ska:CP970_20285"/>
<evidence type="ECO:0000313" key="2">
    <source>
        <dbReference type="EMBL" id="QEU92935.1"/>
    </source>
</evidence>
<feature type="signal peptide" evidence="1">
    <location>
        <begin position="1"/>
        <end position="27"/>
    </location>
</feature>
<reference evidence="2 3" key="1">
    <citation type="submission" date="2017-09" db="EMBL/GenBank/DDBJ databases">
        <authorList>
            <person name="Lee N."/>
            <person name="Cho B.-K."/>
        </authorList>
    </citation>
    <scope>NUCLEOTIDE SEQUENCE [LARGE SCALE GENOMIC DNA]</scope>
    <source>
        <strain evidence="2 3">ATCC 12853</strain>
    </source>
</reference>
<sequence length="142" mass="14347">MRRLLNAALLTALVGSTTAVMAPAALASPGPAANTVPGCVTKSDTIEGATGEIKVCVENGVARVSGTLTDTLPGPGFGEPDGACAVWWIKWDTTEGPKNDSVLACGHFSDPVLNFDFDPAAGSGGVKGITGVKEVSLDIGFM</sequence>